<dbReference type="Pfam" id="PF20147">
    <property type="entry name" value="Crinkler"/>
    <property type="match status" value="1"/>
</dbReference>
<feature type="domain" description="Crinkler effector protein N-terminal" evidence="5">
    <location>
        <begin position="2"/>
        <end position="112"/>
    </location>
</feature>
<dbReference type="EMBL" id="DS028160">
    <property type="protein sequence ID" value="EEY64896.1"/>
    <property type="molecule type" value="Genomic_DNA"/>
</dbReference>
<name>D0NTE5_PHYIT</name>
<dbReference type="GO" id="GO:0005524">
    <property type="term" value="F:ATP binding"/>
    <property type="evidence" value="ECO:0007669"/>
    <property type="project" value="UniProtKB-UniRule"/>
</dbReference>
<dbReference type="Proteomes" id="UP000006643">
    <property type="component" value="Unassembled WGS sequence"/>
</dbReference>
<evidence type="ECO:0000256" key="3">
    <source>
        <dbReference type="ARBA" id="ARBA00022525"/>
    </source>
</evidence>
<protein>
    <submittedName>
        <fullName evidence="6">Crinkler (CRN) family protein</fullName>
    </submittedName>
</protein>
<gene>
    <name evidence="6" type="ORF">PITG_16221</name>
</gene>
<dbReference type="AlphaFoldDB" id="D0NTE5"/>
<evidence type="ECO:0000313" key="6">
    <source>
        <dbReference type="EMBL" id="EEY64896.1"/>
    </source>
</evidence>
<keyword evidence="4" id="KW-0547">Nucleotide-binding</keyword>
<dbReference type="GeneID" id="9465390"/>
<evidence type="ECO:0000256" key="1">
    <source>
        <dbReference type="ARBA" id="ARBA00004340"/>
    </source>
</evidence>
<dbReference type="GO" id="GO:0043657">
    <property type="term" value="C:host cell"/>
    <property type="evidence" value="ECO:0007669"/>
    <property type="project" value="UniProtKB-SubCell"/>
</dbReference>
<sequence length="512" mass="58024">MVKLFCSVVGVAGSAFPVNIDERESVGDLKDVIKAKQPETITVKQADKLKLFLAKKTDGTWLDGAGVAAMTLDGDGHPQGFQQMNSTLWINNEKHFGKSFRPAEGDVHVLVVAPKIDSKRPADDELIAAVKRTKTDEFAKLSVKTDEYQLDSLTATQESATPVVRTPDLYKFWQGFGGFPPYYFVRKEEVVFWEVIKKFKSTMTERRIVIVGSPGVGKSCFLLLIAFYLACVEKREVLVIRCLKESERANAVVYLNGDGKYARLTDALPKHIYAMRRQFPKAIVLVDGYRQRELTVPSQLVPFHFLATSCQFDVRQDDQSRLVVLPAWRKADLLTYAQQTNWVIDTGLRKILHSVKDKTVPILVEEQYYYSGGSLREFCRTRDELQSRVVDDCAAVKSDQANELMCTYGGGKSQNQVDRLRRHYIDDCTKEEHYRRRIHWTLSVDSGYALKLLGKNVSMEKQLEIYTYAKSIGAGFHGVVFEVLLHSAVQYRKPVVLKMREGAKVRKRASPA</sequence>
<dbReference type="HOGENOM" id="CLU_532646_0_0_1"/>
<dbReference type="OrthoDB" id="126904at2759"/>
<proteinExistence type="predicted"/>
<dbReference type="GO" id="GO:0005576">
    <property type="term" value="C:extracellular region"/>
    <property type="evidence" value="ECO:0007669"/>
    <property type="project" value="UniProtKB-SubCell"/>
</dbReference>
<dbReference type="eggNOG" id="ENOG502R7K5">
    <property type="taxonomic scope" value="Eukaryota"/>
</dbReference>
<dbReference type="KEGG" id="pif:PITG_16221"/>
<dbReference type="RefSeq" id="XP_002897626.1">
    <property type="nucleotide sequence ID" value="XM_002897580.1"/>
</dbReference>
<dbReference type="InterPro" id="IPR017441">
    <property type="entry name" value="Protein_kinase_ATP_BS"/>
</dbReference>
<evidence type="ECO:0000313" key="7">
    <source>
        <dbReference type="Proteomes" id="UP000006643"/>
    </source>
</evidence>
<dbReference type="PROSITE" id="PS00107">
    <property type="entry name" value="PROTEIN_KINASE_ATP"/>
    <property type="match status" value="1"/>
</dbReference>
<reference evidence="7" key="1">
    <citation type="journal article" date="2009" name="Nature">
        <title>Genome sequence and analysis of the Irish potato famine pathogen Phytophthora infestans.</title>
        <authorList>
            <consortium name="The Broad Institute Genome Sequencing Platform"/>
            <person name="Haas B.J."/>
            <person name="Kamoun S."/>
            <person name="Zody M.C."/>
            <person name="Jiang R.H."/>
            <person name="Handsaker R.E."/>
            <person name="Cano L.M."/>
            <person name="Grabherr M."/>
            <person name="Kodira C.D."/>
            <person name="Raffaele S."/>
            <person name="Torto-Alalibo T."/>
            <person name="Bozkurt T.O."/>
            <person name="Ah-Fong A.M."/>
            <person name="Alvarado L."/>
            <person name="Anderson V.L."/>
            <person name="Armstrong M.R."/>
            <person name="Avrova A."/>
            <person name="Baxter L."/>
            <person name="Beynon J."/>
            <person name="Boevink P.C."/>
            <person name="Bollmann S.R."/>
            <person name="Bos J.I."/>
            <person name="Bulone V."/>
            <person name="Cai G."/>
            <person name="Cakir C."/>
            <person name="Carrington J.C."/>
            <person name="Chawner M."/>
            <person name="Conti L."/>
            <person name="Costanzo S."/>
            <person name="Ewan R."/>
            <person name="Fahlgren N."/>
            <person name="Fischbach M.A."/>
            <person name="Fugelstad J."/>
            <person name="Gilroy E.M."/>
            <person name="Gnerre S."/>
            <person name="Green P.J."/>
            <person name="Grenville-Briggs L.J."/>
            <person name="Griffith J."/>
            <person name="Grunwald N.J."/>
            <person name="Horn K."/>
            <person name="Horner N.R."/>
            <person name="Hu C.H."/>
            <person name="Huitema E."/>
            <person name="Jeong D.H."/>
            <person name="Jones A.M."/>
            <person name="Jones J.D."/>
            <person name="Jones R.W."/>
            <person name="Karlsson E.K."/>
            <person name="Kunjeti S.G."/>
            <person name="Lamour K."/>
            <person name="Liu Z."/>
            <person name="Ma L."/>
            <person name="Maclean D."/>
            <person name="Chibucos M.C."/>
            <person name="McDonald H."/>
            <person name="McWalters J."/>
            <person name="Meijer H.J."/>
            <person name="Morgan W."/>
            <person name="Morris P.F."/>
            <person name="Munro C.A."/>
            <person name="O'Neill K."/>
            <person name="Ospina-Giraldo M."/>
            <person name="Pinzon A."/>
            <person name="Pritchard L."/>
            <person name="Ramsahoye B."/>
            <person name="Ren Q."/>
            <person name="Restrepo S."/>
            <person name="Roy S."/>
            <person name="Sadanandom A."/>
            <person name="Savidor A."/>
            <person name="Schornack S."/>
            <person name="Schwartz D.C."/>
            <person name="Schumann U.D."/>
            <person name="Schwessinger B."/>
            <person name="Seyer L."/>
            <person name="Sharpe T."/>
            <person name="Silvar C."/>
            <person name="Song J."/>
            <person name="Studholme D.J."/>
            <person name="Sykes S."/>
            <person name="Thines M."/>
            <person name="van de Vondervoort P.J."/>
            <person name="Phuntumart V."/>
            <person name="Wawra S."/>
            <person name="Weide R."/>
            <person name="Win J."/>
            <person name="Young C."/>
            <person name="Zhou S."/>
            <person name="Fry W."/>
            <person name="Meyers B.C."/>
            <person name="van West P."/>
            <person name="Ristaino J."/>
            <person name="Govers F."/>
            <person name="Birch P.R."/>
            <person name="Whisson S.C."/>
            <person name="Judelson H.S."/>
            <person name="Nusbaum C."/>
        </authorList>
    </citation>
    <scope>NUCLEOTIDE SEQUENCE [LARGE SCALE GENOMIC DNA]</scope>
    <source>
        <strain evidence="7">T30-4</strain>
    </source>
</reference>
<comment type="subcellular location">
    <subcellularLocation>
        <location evidence="1">Host cell</location>
    </subcellularLocation>
    <subcellularLocation>
        <location evidence="2">Secreted</location>
    </subcellularLocation>
</comment>
<dbReference type="InterPro" id="IPR027417">
    <property type="entry name" value="P-loop_NTPase"/>
</dbReference>
<keyword evidence="4" id="KW-0067">ATP-binding</keyword>
<evidence type="ECO:0000256" key="2">
    <source>
        <dbReference type="ARBA" id="ARBA00004613"/>
    </source>
</evidence>
<dbReference type="Gene3D" id="3.40.50.300">
    <property type="entry name" value="P-loop containing nucleotide triphosphate hydrolases"/>
    <property type="match status" value="1"/>
</dbReference>
<dbReference type="InParanoid" id="D0NTE5"/>
<evidence type="ECO:0000256" key="4">
    <source>
        <dbReference type="PROSITE-ProRule" id="PRU10141"/>
    </source>
</evidence>
<organism evidence="6 7">
    <name type="scientific">Phytophthora infestans (strain T30-4)</name>
    <name type="common">Potato late blight agent</name>
    <dbReference type="NCBI Taxonomy" id="403677"/>
    <lineage>
        <taxon>Eukaryota</taxon>
        <taxon>Sar</taxon>
        <taxon>Stramenopiles</taxon>
        <taxon>Oomycota</taxon>
        <taxon>Peronosporomycetes</taxon>
        <taxon>Peronosporales</taxon>
        <taxon>Peronosporaceae</taxon>
        <taxon>Phytophthora</taxon>
    </lineage>
</organism>
<dbReference type="VEuPathDB" id="FungiDB:PITG_16221"/>
<dbReference type="SUPFAM" id="SSF52540">
    <property type="entry name" value="P-loop containing nucleoside triphosphate hydrolases"/>
    <property type="match status" value="1"/>
</dbReference>
<keyword evidence="3" id="KW-0964">Secreted</keyword>
<dbReference type="InterPro" id="IPR045379">
    <property type="entry name" value="Crinkler_N"/>
</dbReference>
<keyword evidence="7" id="KW-1185">Reference proteome</keyword>
<feature type="binding site" evidence="4">
    <location>
        <position position="498"/>
    </location>
    <ligand>
        <name>ATP</name>
        <dbReference type="ChEBI" id="CHEBI:30616"/>
    </ligand>
</feature>
<evidence type="ECO:0000259" key="5">
    <source>
        <dbReference type="Pfam" id="PF20147"/>
    </source>
</evidence>
<accession>D0NTE5</accession>